<keyword evidence="3" id="KW-0343">GTPase activation</keyword>
<reference evidence="8" key="1">
    <citation type="submission" date="2020-03" db="EMBL/GenBank/DDBJ databases">
        <authorList>
            <person name="Chebbi M.A."/>
            <person name="Drezen J.M."/>
        </authorList>
    </citation>
    <scope>NUCLEOTIDE SEQUENCE</scope>
    <source>
        <tissue evidence="8">Whole body</tissue>
    </source>
</reference>
<accession>A0A8J5VC35</accession>
<dbReference type="GO" id="GO:0005737">
    <property type="term" value="C:cytoplasm"/>
    <property type="evidence" value="ECO:0007669"/>
    <property type="project" value="UniProtKB-SubCell"/>
</dbReference>
<dbReference type="GO" id="GO:0005096">
    <property type="term" value="F:GTPase activator activity"/>
    <property type="evidence" value="ECO:0007669"/>
    <property type="project" value="UniProtKB-KW"/>
</dbReference>
<dbReference type="AlphaFoldDB" id="A0A8J5VC35"/>
<evidence type="ECO:0000259" key="7">
    <source>
        <dbReference type="Pfam" id="PF14656"/>
    </source>
</evidence>
<evidence type="ECO:0000259" key="6">
    <source>
        <dbReference type="Pfam" id="PF14655"/>
    </source>
</evidence>
<comment type="similarity">
    <text evidence="2">Belongs to the Rab3-GAP regulatory subunit family.</text>
</comment>
<organism evidence="8 9">
    <name type="scientific">Cotesia typhae</name>
    <dbReference type="NCBI Taxonomy" id="2053667"/>
    <lineage>
        <taxon>Eukaryota</taxon>
        <taxon>Metazoa</taxon>
        <taxon>Ecdysozoa</taxon>
        <taxon>Arthropoda</taxon>
        <taxon>Hexapoda</taxon>
        <taxon>Insecta</taxon>
        <taxon>Pterygota</taxon>
        <taxon>Neoptera</taxon>
        <taxon>Endopterygota</taxon>
        <taxon>Hymenoptera</taxon>
        <taxon>Apocrita</taxon>
        <taxon>Ichneumonoidea</taxon>
        <taxon>Braconidae</taxon>
        <taxon>Microgastrinae</taxon>
        <taxon>Cotesia</taxon>
    </lineage>
</organism>
<feature type="compositionally biased region" description="Basic and acidic residues" evidence="5">
    <location>
        <begin position="865"/>
        <end position="875"/>
    </location>
</feature>
<dbReference type="Proteomes" id="UP000729913">
    <property type="component" value="Unassembled WGS sequence"/>
</dbReference>
<gene>
    <name evidence="8" type="ORF">G9C98_002726</name>
</gene>
<dbReference type="PANTHER" id="PTHR12472:SF0">
    <property type="entry name" value="RAB3 GTPASE-ACTIVATING PROTEIN NON-CATALYTIC SUBUNIT"/>
    <property type="match status" value="1"/>
</dbReference>
<evidence type="ECO:0000256" key="4">
    <source>
        <dbReference type="ARBA" id="ARBA00022490"/>
    </source>
</evidence>
<evidence type="ECO:0000256" key="3">
    <source>
        <dbReference type="ARBA" id="ARBA00022468"/>
    </source>
</evidence>
<keyword evidence="4" id="KW-0963">Cytoplasm</keyword>
<evidence type="ECO:0000313" key="8">
    <source>
        <dbReference type="EMBL" id="KAG8041433.1"/>
    </source>
</evidence>
<feature type="region of interest" description="Disordered" evidence="5">
    <location>
        <begin position="857"/>
        <end position="889"/>
    </location>
</feature>
<keyword evidence="9" id="KW-1185">Reference proteome</keyword>
<evidence type="ECO:0000256" key="1">
    <source>
        <dbReference type="ARBA" id="ARBA00004496"/>
    </source>
</evidence>
<dbReference type="Pfam" id="PF14656">
    <property type="entry name" value="RAB3GAP2_C"/>
    <property type="match status" value="1"/>
</dbReference>
<proteinExistence type="inferred from homology"/>
<evidence type="ECO:0008006" key="10">
    <source>
        <dbReference type="Google" id="ProtNLM"/>
    </source>
</evidence>
<feature type="domain" description="Rab3-GAP regulatory subunit N-terminal" evidence="6">
    <location>
        <begin position="27"/>
        <end position="414"/>
    </location>
</feature>
<dbReference type="InterPro" id="IPR029257">
    <property type="entry name" value="RAB3GAP2_C"/>
</dbReference>
<sequence length="1260" mass="141157">MSCQIKGIALINNVKEVRQLLFENSTLRPKWDLQEPGEIKNKFHISWSGNLVPESPEYITSILCLPLISLGKSNSGPDWTCILVGFSSGYLRCYTETGSLLLEEQLHNEPILNLKCQSLTSPRHTGDTGLSEEIHVIYESVVCILPGFPFFSTLRGCRNHLARVQANYSSDNAPSSGLTFKKLGLRDQDVANDCEVIGTTSVNTFDHLMTASICGGFNASYRSSAPQHNLVMATGKRPYVGFHFALEGGAAPVLSDVAIAMASSLANAIGKIGTAVPWFRASKSSIDKPKVPGTVQEPAEPMTCRFGLSDVMREGDSLVVSPNKTLGVISDAMGRVTLINNRRGLALRMWKGYRDAQCGWIEVTEDKRSKVSAKKRSSLFLVIYAPKKGIIDIWGVQTGSKITTFTASKNGRLLYVNYGLLGLNEIAPSFPNRPVYSCVFLDPLGGFKEILVPFHFALSSKNGKRARDIHLFKKLKTFIREEEFDDDKLILEVGKICKDLKTNEIRQQVLENLLSSRHIIPDVLLEVTEIFNEVLVDQEMESTTKSLVQLCAQIKHVVIFYKFLNSSVDKISDAEQDLPGVLLTSEREITRILKLAESLEELERTRVRFEGGFVDFISAFEFGYGQVTLKKNVSEDKKELISQLIYQNCLEGGSIDAWKSAAESSGLQGKVLMELALVYWLSKRPVDLEGQLKRFTRLVHGICEREAEDICVNYNEESIWWKDTREILMNSTKLLQALTAALACRSVAITLSATRDRQVKEDNGNDEGWENVSKDVCQFTLLIGNLEDIVILNLTLKKPKVDASTQFLALPFEKQEISLGNIISRGQGAISEIVAKWLSASGVDPLKLIDTTDVEFNPRVSSEPQKTEESKKDSQDSQDSNLQVSEAATKEDADSLGEILDKMAVLKRHFPYSLTSSVLLANLTWQYVMFWSKDVARLEVLEAALTVLRQIPMKSMRQGVCCLLWNIHIKKRMEAAGKLINKLGKLPKERLCTQDVGLSDLQTTIFLEHCVSFLDVFLDAEVLEEDKNAVVKAEELWEEHAGPQAFAALAINQIPGSYDLILLHLQLGYVLHMIAFFGIKFLKPMTSLFESVTSRYFFQDITDKFIFTWYHDDKRDGNRLDFLCRVITASMESIHQETTEDGVDSRQAVLWMSKCTVLASMWKIDLNDTETLAVNLLPIAGLRMMSFLSKSPDLLEEVSRISPALTQYLENLNLPGIVITSCSNENNIELIKKVSQYLPDTHNDYHYAQLMLDATFIYRG</sequence>
<feature type="domain" description="Rab3GAP regulatory subunit C-terminal" evidence="7">
    <location>
        <begin position="672"/>
        <end position="1168"/>
    </location>
</feature>
<evidence type="ECO:0000256" key="5">
    <source>
        <dbReference type="SAM" id="MobiDB-lite"/>
    </source>
</evidence>
<evidence type="ECO:0000256" key="2">
    <source>
        <dbReference type="ARBA" id="ARBA00008153"/>
    </source>
</evidence>
<comment type="subcellular location">
    <subcellularLocation>
        <location evidence="1">Cytoplasm</location>
    </subcellularLocation>
</comment>
<name>A0A8J5VC35_9HYME</name>
<evidence type="ECO:0000313" key="9">
    <source>
        <dbReference type="Proteomes" id="UP000729913"/>
    </source>
</evidence>
<dbReference type="PANTHER" id="PTHR12472">
    <property type="entry name" value="RAB3-GAP REGULATORY DOMAIN"/>
    <property type="match status" value="1"/>
</dbReference>
<dbReference type="EMBL" id="JAAOIC020000016">
    <property type="protein sequence ID" value="KAG8041433.1"/>
    <property type="molecule type" value="Genomic_DNA"/>
</dbReference>
<protein>
    <recommendedName>
        <fullName evidence="10">Rab3 GTPase-activating protein non-catalytic subunit</fullName>
    </recommendedName>
</protein>
<dbReference type="InterPro" id="IPR026059">
    <property type="entry name" value="Rab3GAP2"/>
</dbReference>
<dbReference type="InterPro" id="IPR032839">
    <property type="entry name" value="RAB3GAP_N"/>
</dbReference>
<dbReference type="Pfam" id="PF14655">
    <property type="entry name" value="RAB3GAP2_N"/>
    <property type="match status" value="1"/>
</dbReference>
<reference evidence="8" key="2">
    <citation type="submission" date="2021-04" db="EMBL/GenBank/DDBJ databases">
        <title>Genome-wide patterns of bracovirus chromosomal integration into multiple host tissues during parasitism.</title>
        <authorList>
            <person name="Chebbi M.A.C."/>
        </authorList>
    </citation>
    <scope>NUCLEOTIDE SEQUENCE</scope>
    <source>
        <tissue evidence="8">Whole body</tissue>
    </source>
</reference>
<comment type="caution">
    <text evidence="8">The sequence shown here is derived from an EMBL/GenBank/DDBJ whole genome shotgun (WGS) entry which is preliminary data.</text>
</comment>
<dbReference type="OrthoDB" id="2019917at2759"/>